<dbReference type="AlphaFoldDB" id="A0A6P4EAQ7"/>
<dbReference type="GeneID" id="108038186"/>
<evidence type="ECO:0000256" key="1">
    <source>
        <dbReference type="SAM" id="MobiDB-lite"/>
    </source>
</evidence>
<reference evidence="3" key="3">
    <citation type="submission" date="2025-05" db="UniProtKB">
        <authorList>
            <consortium name="EnsemblMetazoa"/>
        </authorList>
    </citation>
    <scope>IDENTIFICATION</scope>
</reference>
<evidence type="ECO:0000313" key="5">
    <source>
        <dbReference type="RefSeq" id="XP_016970421.1"/>
    </source>
</evidence>
<organism evidence="5">
    <name type="scientific">Drosophila rhopaloa</name>
    <name type="common">Fruit fly</name>
    <dbReference type="NCBI Taxonomy" id="1041015"/>
    <lineage>
        <taxon>Eukaryota</taxon>
        <taxon>Metazoa</taxon>
        <taxon>Ecdysozoa</taxon>
        <taxon>Arthropoda</taxon>
        <taxon>Hexapoda</taxon>
        <taxon>Insecta</taxon>
        <taxon>Pterygota</taxon>
        <taxon>Neoptera</taxon>
        <taxon>Endopterygota</taxon>
        <taxon>Diptera</taxon>
        <taxon>Brachycera</taxon>
        <taxon>Muscomorpha</taxon>
        <taxon>Ephydroidea</taxon>
        <taxon>Drosophilidae</taxon>
        <taxon>Drosophila</taxon>
        <taxon>Sophophora</taxon>
    </lineage>
</organism>
<sequence length="123" mass="13519">MSFYLRLPSGTMMVVLLLMLAVVTDDVHAKHKSKSKGIFSIFRSGSSHSNSHSHSNSGHSDSGKSHSGSSYSSYHHRSRSSSSGSRRNNTDDYQYNTATKAPNVPQGHFLLIPALFCLCLQFL</sequence>
<feature type="region of interest" description="Disordered" evidence="1">
    <location>
        <begin position="44"/>
        <end position="98"/>
    </location>
</feature>
<feature type="chain" id="PRO_5027967847" evidence="2">
    <location>
        <begin position="30"/>
        <end position="123"/>
    </location>
</feature>
<evidence type="ECO:0000313" key="3">
    <source>
        <dbReference type="EnsemblMetazoa" id="XP_016970421.1"/>
    </source>
</evidence>
<accession>A0A6P4EAQ7</accession>
<feature type="signal peptide" evidence="2">
    <location>
        <begin position="1"/>
        <end position="29"/>
    </location>
</feature>
<keyword evidence="2" id="KW-0732">Signal</keyword>
<dbReference type="RefSeq" id="XP_016970421.1">
    <property type="nucleotide sequence ID" value="XM_017114932.1"/>
</dbReference>
<keyword evidence="4" id="KW-1185">Reference proteome</keyword>
<evidence type="ECO:0000313" key="4">
    <source>
        <dbReference type="Proteomes" id="UP001652680"/>
    </source>
</evidence>
<name>A0A6P4EAQ7_DRORH</name>
<feature type="compositionally biased region" description="Low complexity" evidence="1">
    <location>
        <begin position="44"/>
        <end position="73"/>
    </location>
</feature>
<dbReference type="Proteomes" id="UP001652680">
    <property type="component" value="Unassembled WGS sequence"/>
</dbReference>
<proteinExistence type="predicted"/>
<protein>
    <submittedName>
        <fullName evidence="5">Uncharacterized protein LOC108038186</fullName>
    </submittedName>
</protein>
<gene>
    <name evidence="5" type="primary">LOC108038186</name>
    <name evidence="3" type="synonym">108038186</name>
</gene>
<dbReference type="EnsemblMetazoa" id="XM_017114932.1">
    <property type="protein sequence ID" value="XP_016970421.1"/>
    <property type="gene ID" value="LOC108038186"/>
</dbReference>
<reference evidence="5" key="2">
    <citation type="submission" date="2025-04" db="UniProtKB">
        <authorList>
            <consortium name="RefSeq"/>
        </authorList>
    </citation>
    <scope>IDENTIFICATION</scope>
</reference>
<evidence type="ECO:0000256" key="2">
    <source>
        <dbReference type="SAM" id="SignalP"/>
    </source>
</evidence>
<reference evidence="4" key="1">
    <citation type="journal article" date="2021" name="Elife">
        <title>Highly contiguous assemblies of 101 drosophilid genomes.</title>
        <authorList>
            <person name="Kim B.Y."/>
            <person name="Wang J.R."/>
            <person name="Miller D.E."/>
            <person name="Barmina O."/>
            <person name="Delaney E."/>
            <person name="Thompson A."/>
            <person name="Comeault A.A."/>
            <person name="Peede D."/>
            <person name="D'Agostino E.R."/>
            <person name="Pelaez J."/>
            <person name="Aguilar J.M."/>
            <person name="Haji D."/>
            <person name="Matsunaga T."/>
            <person name="Armstrong E.E."/>
            <person name="Zych M."/>
            <person name="Ogawa Y."/>
            <person name="Stamenkovic-Radak M."/>
            <person name="Jelic M."/>
            <person name="Veselinovic M.S."/>
            <person name="Tanaskovic M."/>
            <person name="Eric P."/>
            <person name="Gao J.J."/>
            <person name="Katoh T.K."/>
            <person name="Toda M.J."/>
            <person name="Watabe H."/>
            <person name="Watada M."/>
            <person name="Davis J.S."/>
            <person name="Moyle L.C."/>
            <person name="Manoli G."/>
            <person name="Bertolini E."/>
            <person name="Kostal V."/>
            <person name="Hawley R.S."/>
            <person name="Takahashi A."/>
            <person name="Jones C.D."/>
            <person name="Price D.K."/>
            <person name="Whiteman N."/>
            <person name="Kopp A."/>
            <person name="Matute D.R."/>
            <person name="Petrov D.A."/>
        </authorList>
    </citation>
    <scope>NUCLEOTIDE SEQUENCE [LARGE SCALE GENOMIC DNA]</scope>
</reference>